<dbReference type="EMBL" id="CP101808">
    <property type="protein sequence ID" value="UUD36811.1"/>
    <property type="molecule type" value="Genomic_DNA"/>
</dbReference>
<sequence length="129" mass="14984">MYDKKKLLIIFIINSLVVILLAIGLFAGVIALQIIQKKYGPVSIGLFVSMLVIVTVFRIVIVYFYQKQLAVYLANMYIETKKKIYRFLLWYITPLQFSSIIDEEILKVRHAHRTQVLSKTKDKSGDNQQ</sequence>
<reference evidence="2" key="1">
    <citation type="submission" date="2022-07" db="EMBL/GenBank/DDBJ databases">
        <title>Complete genome of Mycoplasma equigenitalium type strain T37.</title>
        <authorList>
            <person name="Spergser J."/>
        </authorList>
    </citation>
    <scope>NUCLEOTIDE SEQUENCE</scope>
    <source>
        <strain evidence="2">T37</strain>
    </source>
</reference>
<feature type="transmembrane region" description="Helical" evidence="1">
    <location>
        <begin position="7"/>
        <end position="35"/>
    </location>
</feature>
<evidence type="ECO:0000313" key="3">
    <source>
        <dbReference type="Proteomes" id="UP001059576"/>
    </source>
</evidence>
<keyword evidence="3" id="KW-1185">Reference proteome</keyword>
<dbReference type="Proteomes" id="UP001059576">
    <property type="component" value="Chromosome"/>
</dbReference>
<proteinExistence type="predicted"/>
<organism evidence="2 3">
    <name type="scientific">Mycoplasmopsis equigenitalium</name>
    <dbReference type="NCBI Taxonomy" id="114883"/>
    <lineage>
        <taxon>Bacteria</taxon>
        <taxon>Bacillati</taxon>
        <taxon>Mycoplasmatota</taxon>
        <taxon>Mycoplasmoidales</taxon>
        <taxon>Metamycoplasmataceae</taxon>
        <taxon>Mycoplasmopsis</taxon>
    </lineage>
</organism>
<protein>
    <submittedName>
        <fullName evidence="2">Uncharacterized protein</fullName>
    </submittedName>
</protein>
<dbReference type="RefSeq" id="WP_129723046.1">
    <property type="nucleotide sequence ID" value="NZ_CP101808.1"/>
</dbReference>
<feature type="transmembrane region" description="Helical" evidence="1">
    <location>
        <begin position="41"/>
        <end position="64"/>
    </location>
</feature>
<name>A0ABY5J0M8_9BACT</name>
<keyword evidence="1" id="KW-0472">Membrane</keyword>
<evidence type="ECO:0000256" key="1">
    <source>
        <dbReference type="SAM" id="Phobius"/>
    </source>
</evidence>
<gene>
    <name evidence="2" type="ORF">NPA09_02850</name>
</gene>
<accession>A0ABY5J0M8</accession>
<evidence type="ECO:0000313" key="2">
    <source>
        <dbReference type="EMBL" id="UUD36811.1"/>
    </source>
</evidence>
<keyword evidence="1" id="KW-1133">Transmembrane helix</keyword>
<keyword evidence="1" id="KW-0812">Transmembrane</keyword>